<protein>
    <submittedName>
        <fullName evidence="6">Soluble lytic murein transglycosylase</fullName>
        <ecNumber evidence="6">3.2.1.-</ecNumber>
    </submittedName>
</protein>
<feature type="signal peptide" evidence="3">
    <location>
        <begin position="1"/>
        <end position="24"/>
    </location>
</feature>
<keyword evidence="2 3" id="KW-0732">Signal</keyword>
<dbReference type="EC" id="3.2.1.-" evidence="6"/>
<dbReference type="InterPro" id="IPR012289">
    <property type="entry name" value="Lytic_TGlycosylase_superhlx_L"/>
</dbReference>
<evidence type="ECO:0000256" key="1">
    <source>
        <dbReference type="ARBA" id="ARBA00007734"/>
    </source>
</evidence>
<feature type="domain" description="Transglycosylase SLT" evidence="4">
    <location>
        <begin position="525"/>
        <end position="625"/>
    </location>
</feature>
<feature type="domain" description="Lytic transglycosylase superhelical linker" evidence="5">
    <location>
        <begin position="444"/>
        <end position="502"/>
    </location>
</feature>
<accession>A0ABX2FXL2</accession>
<dbReference type="RefSeq" id="WP_173803474.1">
    <property type="nucleotide sequence ID" value="NZ_JABSNM010000001.1"/>
</dbReference>
<evidence type="ECO:0000313" key="7">
    <source>
        <dbReference type="Proteomes" id="UP001516061"/>
    </source>
</evidence>
<dbReference type="PANTHER" id="PTHR37423:SF5">
    <property type="entry name" value="SOLUBLE LYTIC MUREIN TRANSGLYCOSYLASE"/>
    <property type="match status" value="1"/>
</dbReference>
<evidence type="ECO:0000256" key="3">
    <source>
        <dbReference type="SAM" id="SignalP"/>
    </source>
</evidence>
<proteinExistence type="inferred from homology"/>
<gene>
    <name evidence="6" type="ORF">HNQ01_000227</name>
</gene>
<sequence>MTRTSPARRGGTARAAAASALALAASVCLLLPATTGAQSSDIVETSASSRTPEQRLLDDRLVQARDALRKRDRARLRVHRDTLIEARHPLAMWADYWELGNRLSESTQDEVNAFYARWSGSYVEDRLRNDWLLELGRRRDWRNFATDHARYRMNDDREVACYAMVLRHMTGDDVRAAARTAWFAQRDGDDGCTLLASTLYGARQFGASDLWLKARQAAEAKKLNAARQALGVLGEDASALPELFEQPQRFLARRGDAGSRQGVELILMALARLAAGDPAQAAAELQNRWLAQLPVEAQSWAWGTVARQAAMKLMPEADGWFRRAGLGEREVEWNDEPLAWRVRAALRSDEGDRWARIVEAIGAMSATAQADATWVYWKARSLQASARPGAEGEAQRSAAALLLERIAGQPNFYGKLAAEDLGRPQALPPRPAPLSAEERVQAVRHAGLGRAMAMIALGLRSEGVREWNFSLRDMSDRQLLAAAQHACDNQLWDRCINTSERTREEIDVAQRFPTPFREDVLAVAREVGIEPAFVYGLIRQESRFIVDARSGVGASGLMQVMPATARWTARRLGIPYGDGQITDRLTNLKLGTGYLKLVLDDMGGSQALAAAGYNAGPNRPRRWRDGPVMETAAWAETIPFTETRDYVKKVLSNASDYAAVLSGRPVVTIKPRLQPAIGPRPVGAPPENPQLP</sequence>
<keyword evidence="7" id="KW-1185">Reference proteome</keyword>
<dbReference type="InterPro" id="IPR008939">
    <property type="entry name" value="Lytic_TGlycosylase_superhlx_U"/>
</dbReference>
<evidence type="ECO:0000313" key="6">
    <source>
        <dbReference type="EMBL" id="NRT54520.1"/>
    </source>
</evidence>
<dbReference type="InterPro" id="IPR008258">
    <property type="entry name" value="Transglycosylase_SLT_dom_1"/>
</dbReference>
<dbReference type="EMBL" id="JABSNM010000001">
    <property type="protein sequence ID" value="NRT54520.1"/>
    <property type="molecule type" value="Genomic_DNA"/>
</dbReference>
<organism evidence="6 7">
    <name type="scientific">Sphaerotilus uruguayifluvii</name>
    <dbReference type="NCBI Taxonomy" id="2735897"/>
    <lineage>
        <taxon>Bacteria</taxon>
        <taxon>Pseudomonadati</taxon>
        <taxon>Pseudomonadota</taxon>
        <taxon>Betaproteobacteria</taxon>
        <taxon>Burkholderiales</taxon>
        <taxon>Sphaerotilaceae</taxon>
        <taxon>Sphaerotilus</taxon>
    </lineage>
</organism>
<comment type="similarity">
    <text evidence="1">Belongs to the transglycosylase Slt family.</text>
</comment>
<dbReference type="InterPro" id="IPR023346">
    <property type="entry name" value="Lysozyme-like_dom_sf"/>
</dbReference>
<evidence type="ECO:0000259" key="5">
    <source>
        <dbReference type="Pfam" id="PF14718"/>
    </source>
</evidence>
<comment type="caution">
    <text evidence="6">The sequence shown here is derived from an EMBL/GenBank/DDBJ whole genome shotgun (WGS) entry which is preliminary data.</text>
</comment>
<dbReference type="Pfam" id="PF01464">
    <property type="entry name" value="SLT"/>
    <property type="match status" value="1"/>
</dbReference>
<dbReference type="Gene3D" id="1.10.1240.20">
    <property type="entry name" value="Lytic transglycosylase, superhelical linker domain"/>
    <property type="match status" value="1"/>
</dbReference>
<dbReference type="Gene3D" id="1.10.530.10">
    <property type="match status" value="1"/>
</dbReference>
<dbReference type="GO" id="GO:0016798">
    <property type="term" value="F:hydrolase activity, acting on glycosyl bonds"/>
    <property type="evidence" value="ECO:0007669"/>
    <property type="project" value="UniProtKB-KW"/>
</dbReference>
<evidence type="ECO:0000259" key="4">
    <source>
        <dbReference type="Pfam" id="PF01464"/>
    </source>
</evidence>
<dbReference type="PANTHER" id="PTHR37423">
    <property type="entry name" value="SOLUBLE LYTIC MUREIN TRANSGLYCOSYLASE-RELATED"/>
    <property type="match status" value="1"/>
</dbReference>
<dbReference type="SUPFAM" id="SSF53955">
    <property type="entry name" value="Lysozyme-like"/>
    <property type="match status" value="1"/>
</dbReference>
<evidence type="ECO:0000256" key="2">
    <source>
        <dbReference type="ARBA" id="ARBA00022729"/>
    </source>
</evidence>
<dbReference type="CDD" id="cd13401">
    <property type="entry name" value="Slt70-like"/>
    <property type="match status" value="1"/>
</dbReference>
<keyword evidence="6" id="KW-0326">Glycosidase</keyword>
<dbReference type="InterPro" id="IPR037061">
    <property type="entry name" value="Lytic_TGlycoase_superhlx_L_sf"/>
</dbReference>
<name>A0ABX2FXL2_9BURK</name>
<dbReference type="Pfam" id="PF14718">
    <property type="entry name" value="SLT_L"/>
    <property type="match status" value="1"/>
</dbReference>
<reference evidence="6 7" key="1">
    <citation type="submission" date="2020-05" db="EMBL/GenBank/DDBJ databases">
        <title>Genomic Encyclopedia of Type Strains, Phase IV (KMG-V): Genome sequencing to study the core and pangenomes of soil and plant-associated prokaryotes.</title>
        <authorList>
            <person name="Whitman W."/>
        </authorList>
    </citation>
    <scope>NUCLEOTIDE SEQUENCE [LARGE SCALE GENOMIC DNA]</scope>
    <source>
        <strain evidence="6 7">C29</strain>
    </source>
</reference>
<keyword evidence="6" id="KW-0378">Hydrolase</keyword>
<dbReference type="Proteomes" id="UP001516061">
    <property type="component" value="Unassembled WGS sequence"/>
</dbReference>
<feature type="chain" id="PRO_5046090010" evidence="3">
    <location>
        <begin position="25"/>
        <end position="692"/>
    </location>
</feature>
<dbReference type="Gene3D" id="1.25.20.10">
    <property type="entry name" value="Bacterial muramidases"/>
    <property type="match status" value="1"/>
</dbReference>
<dbReference type="SUPFAM" id="SSF48435">
    <property type="entry name" value="Bacterial muramidases"/>
    <property type="match status" value="1"/>
</dbReference>